<dbReference type="EMBL" id="JABXYK010000002">
    <property type="protein sequence ID" value="NVP54478.1"/>
    <property type="molecule type" value="Genomic_DNA"/>
</dbReference>
<gene>
    <name evidence="1" type="ORF">HV823_04310</name>
</gene>
<dbReference type="Proteomes" id="UP000659172">
    <property type="component" value="Unassembled WGS sequence"/>
</dbReference>
<comment type="caution">
    <text evidence="1">The sequence shown here is derived from an EMBL/GenBank/DDBJ whole genome shotgun (WGS) entry which is preliminary data.</text>
</comment>
<name>A0ABX2QBC0_9HYPH</name>
<proteinExistence type="predicted"/>
<protein>
    <submittedName>
        <fullName evidence="1">Uncharacterized protein</fullName>
    </submittedName>
</protein>
<evidence type="ECO:0000313" key="2">
    <source>
        <dbReference type="Proteomes" id="UP000659172"/>
    </source>
</evidence>
<accession>A0ABX2QBC0</accession>
<evidence type="ECO:0000313" key="1">
    <source>
        <dbReference type="EMBL" id="NVP54478.1"/>
    </source>
</evidence>
<reference evidence="1 2" key="1">
    <citation type="submission" date="2020-06" db="EMBL/GenBank/DDBJ databases">
        <title>Rhizobium sp.nov. isolated from the tomato plant.</title>
        <authorList>
            <person name="Thin K.K."/>
            <person name="Zhang X."/>
            <person name="He S."/>
        </authorList>
    </citation>
    <scope>NUCLEOTIDE SEQUENCE [LARGE SCALE GENOMIC DNA]</scope>
    <source>
        <strain evidence="1 2">DBTS2</strain>
    </source>
</reference>
<dbReference type="RefSeq" id="WP_176948494.1">
    <property type="nucleotide sequence ID" value="NZ_JABXYK010000002.1"/>
</dbReference>
<organism evidence="1 2">
    <name type="scientific">Mycoplana rhizolycopersici</name>
    <dbReference type="NCBI Taxonomy" id="2746702"/>
    <lineage>
        <taxon>Bacteria</taxon>
        <taxon>Pseudomonadati</taxon>
        <taxon>Pseudomonadota</taxon>
        <taxon>Alphaproteobacteria</taxon>
        <taxon>Hyphomicrobiales</taxon>
        <taxon>Rhizobiaceae</taxon>
        <taxon>Mycoplana</taxon>
    </lineage>
</organism>
<keyword evidence="2" id="KW-1185">Reference proteome</keyword>
<sequence>MSRRHPRTLYVIAPTMIECVETARAFGMVPAEMEHHRNITCAYSLRGTLPGTPFIAKPAADWRPGPNTDELALAVKALQMQGKLRIMRAQEAPLYQAFSDMPRREAIR</sequence>